<evidence type="ECO:0000313" key="3">
    <source>
        <dbReference type="Proteomes" id="UP000076858"/>
    </source>
</evidence>
<dbReference type="EMBL" id="LRGB01003757">
    <property type="protein sequence ID" value="KZS02689.1"/>
    <property type="molecule type" value="Genomic_DNA"/>
</dbReference>
<gene>
    <name evidence="2" type="ORF">APZ42_000174</name>
</gene>
<organism evidence="2 3">
    <name type="scientific">Daphnia magna</name>
    <dbReference type="NCBI Taxonomy" id="35525"/>
    <lineage>
        <taxon>Eukaryota</taxon>
        <taxon>Metazoa</taxon>
        <taxon>Ecdysozoa</taxon>
        <taxon>Arthropoda</taxon>
        <taxon>Crustacea</taxon>
        <taxon>Branchiopoda</taxon>
        <taxon>Diplostraca</taxon>
        <taxon>Cladocera</taxon>
        <taxon>Anomopoda</taxon>
        <taxon>Daphniidae</taxon>
        <taxon>Daphnia</taxon>
    </lineage>
</organism>
<sequence length="64" mass="7356">MTTTLTGQISYSCILCRKYCHSREIELLLKGPSTQDRKGKQIGKLQHPSVPKKKRNFPRAMKHS</sequence>
<protein>
    <submittedName>
        <fullName evidence="2">Uncharacterized protein</fullName>
    </submittedName>
</protein>
<proteinExistence type="predicted"/>
<accession>A0A164JVA4</accession>
<evidence type="ECO:0000256" key="1">
    <source>
        <dbReference type="SAM" id="MobiDB-lite"/>
    </source>
</evidence>
<name>A0A164JVA4_9CRUS</name>
<comment type="caution">
    <text evidence="2">The sequence shown here is derived from an EMBL/GenBank/DDBJ whole genome shotgun (WGS) entry which is preliminary data.</text>
</comment>
<evidence type="ECO:0000313" key="2">
    <source>
        <dbReference type="EMBL" id="KZS02689.1"/>
    </source>
</evidence>
<keyword evidence="3" id="KW-1185">Reference proteome</keyword>
<reference evidence="2 3" key="1">
    <citation type="submission" date="2016-03" db="EMBL/GenBank/DDBJ databases">
        <title>EvidentialGene: Evidence-directed Construction of Genes on Genomes.</title>
        <authorList>
            <person name="Gilbert D.G."/>
            <person name="Choi J.-H."/>
            <person name="Mockaitis K."/>
            <person name="Colbourne J."/>
            <person name="Pfrender M."/>
        </authorList>
    </citation>
    <scope>NUCLEOTIDE SEQUENCE [LARGE SCALE GENOMIC DNA]</scope>
    <source>
        <strain evidence="2 3">Xinb3</strain>
        <tissue evidence="2">Complete organism</tissue>
    </source>
</reference>
<dbReference type="AlphaFoldDB" id="A0A164JVA4"/>
<dbReference type="Proteomes" id="UP000076858">
    <property type="component" value="Unassembled WGS sequence"/>
</dbReference>
<feature type="compositionally biased region" description="Basic residues" evidence="1">
    <location>
        <begin position="50"/>
        <end position="64"/>
    </location>
</feature>
<feature type="region of interest" description="Disordered" evidence="1">
    <location>
        <begin position="31"/>
        <end position="64"/>
    </location>
</feature>